<accession>A0ACB9BDU7</accession>
<organism evidence="1 2">
    <name type="scientific">Arctium lappa</name>
    <name type="common">Greater burdock</name>
    <name type="synonym">Lappa major</name>
    <dbReference type="NCBI Taxonomy" id="4217"/>
    <lineage>
        <taxon>Eukaryota</taxon>
        <taxon>Viridiplantae</taxon>
        <taxon>Streptophyta</taxon>
        <taxon>Embryophyta</taxon>
        <taxon>Tracheophyta</taxon>
        <taxon>Spermatophyta</taxon>
        <taxon>Magnoliopsida</taxon>
        <taxon>eudicotyledons</taxon>
        <taxon>Gunneridae</taxon>
        <taxon>Pentapetalae</taxon>
        <taxon>asterids</taxon>
        <taxon>campanulids</taxon>
        <taxon>Asterales</taxon>
        <taxon>Asteraceae</taxon>
        <taxon>Carduoideae</taxon>
        <taxon>Cardueae</taxon>
        <taxon>Arctiinae</taxon>
        <taxon>Arctium</taxon>
    </lineage>
</organism>
<reference evidence="1 2" key="2">
    <citation type="journal article" date="2022" name="Mol. Ecol. Resour.">
        <title>The genomes of chicory, endive, great burdock and yacon provide insights into Asteraceae paleo-polyploidization history and plant inulin production.</title>
        <authorList>
            <person name="Fan W."/>
            <person name="Wang S."/>
            <person name="Wang H."/>
            <person name="Wang A."/>
            <person name="Jiang F."/>
            <person name="Liu H."/>
            <person name="Zhao H."/>
            <person name="Xu D."/>
            <person name="Zhang Y."/>
        </authorList>
    </citation>
    <scope>NUCLEOTIDE SEQUENCE [LARGE SCALE GENOMIC DNA]</scope>
    <source>
        <strain evidence="2">cv. Niubang</strain>
    </source>
</reference>
<proteinExistence type="predicted"/>
<keyword evidence="2" id="KW-1185">Reference proteome</keyword>
<dbReference type="EMBL" id="CM042052">
    <property type="protein sequence ID" value="KAI3720426.1"/>
    <property type="molecule type" value="Genomic_DNA"/>
</dbReference>
<protein>
    <submittedName>
        <fullName evidence="1">Uncharacterized protein</fullName>
    </submittedName>
</protein>
<name>A0ACB9BDU7_ARCLA</name>
<comment type="caution">
    <text evidence="1">The sequence shown here is derived from an EMBL/GenBank/DDBJ whole genome shotgun (WGS) entry which is preliminary data.</text>
</comment>
<gene>
    <name evidence="1" type="ORF">L6452_21342</name>
</gene>
<dbReference type="Proteomes" id="UP001055879">
    <property type="component" value="Linkage Group LG06"/>
</dbReference>
<sequence length="123" mass="13656">MNWRLPESNTSNRLLIFCSNGKGATADSLKCYEASVSSDLRTINTKTQATSSPIRPDSHSDERLSPPFLDPSSPLFDYSFRRVRKLTRTIVDDALLLIQIKRASAIGLNHIAFAVKSGSLRKC</sequence>
<reference evidence="2" key="1">
    <citation type="journal article" date="2022" name="Mol. Ecol. Resour.">
        <title>The genomes of chicory, endive, great burdock and yacon provide insights into Asteraceae palaeo-polyploidization history and plant inulin production.</title>
        <authorList>
            <person name="Fan W."/>
            <person name="Wang S."/>
            <person name="Wang H."/>
            <person name="Wang A."/>
            <person name="Jiang F."/>
            <person name="Liu H."/>
            <person name="Zhao H."/>
            <person name="Xu D."/>
            <person name="Zhang Y."/>
        </authorList>
    </citation>
    <scope>NUCLEOTIDE SEQUENCE [LARGE SCALE GENOMIC DNA]</scope>
    <source>
        <strain evidence="2">cv. Niubang</strain>
    </source>
</reference>
<evidence type="ECO:0000313" key="2">
    <source>
        <dbReference type="Proteomes" id="UP001055879"/>
    </source>
</evidence>
<evidence type="ECO:0000313" key="1">
    <source>
        <dbReference type="EMBL" id="KAI3720426.1"/>
    </source>
</evidence>